<feature type="domain" description="Zn(2)-C6 fungal-type" evidence="6">
    <location>
        <begin position="36"/>
        <end position="64"/>
    </location>
</feature>
<keyword evidence="2" id="KW-0238">DNA-binding</keyword>
<feature type="region of interest" description="Disordered" evidence="5">
    <location>
        <begin position="1"/>
        <end position="32"/>
    </location>
</feature>
<dbReference type="SUPFAM" id="SSF57701">
    <property type="entry name" value="Zn2/Cys6 DNA-binding domain"/>
    <property type="match status" value="1"/>
</dbReference>
<name>A0A022WCS0_TRIRU</name>
<sequence length="204" mass="22102">MSQPPSQRPGGSLPRPIRFVSSDGQPQTKRRRVIAACRTCRKRKSRCSGEQPVCKTCTDYGHTCLGYSDPASAQPAASSSSTAAAATRPATQSDVKGKETAGKPDGPKEKAKEPEVLGCSAPVPSTDLREQRRTADVADQAQDVQREIHVEDVAPAISSPESTRSALISSHRTHVPYFRYFGPTAIVPGFKQMVYNPQVHERKT</sequence>
<evidence type="ECO:0000256" key="4">
    <source>
        <dbReference type="ARBA" id="ARBA00023242"/>
    </source>
</evidence>
<evidence type="ECO:0000256" key="5">
    <source>
        <dbReference type="SAM" id="MobiDB-lite"/>
    </source>
</evidence>
<gene>
    <name evidence="7" type="ORF">H103_01383</name>
</gene>
<dbReference type="Pfam" id="PF00172">
    <property type="entry name" value="Zn_clus"/>
    <property type="match status" value="1"/>
</dbReference>
<dbReference type="AlphaFoldDB" id="A0A022WCS0"/>
<feature type="region of interest" description="Disordered" evidence="5">
    <location>
        <begin position="68"/>
        <end position="141"/>
    </location>
</feature>
<proteinExistence type="predicted"/>
<feature type="compositionally biased region" description="Basic and acidic residues" evidence="5">
    <location>
        <begin position="127"/>
        <end position="136"/>
    </location>
</feature>
<dbReference type="GO" id="GO:0000981">
    <property type="term" value="F:DNA-binding transcription factor activity, RNA polymerase II-specific"/>
    <property type="evidence" value="ECO:0007669"/>
    <property type="project" value="InterPro"/>
</dbReference>
<dbReference type="Proteomes" id="UP000023758">
    <property type="component" value="Unassembled WGS sequence"/>
</dbReference>
<dbReference type="Gene3D" id="4.10.240.10">
    <property type="entry name" value="Zn(2)-C6 fungal-type DNA-binding domain"/>
    <property type="match status" value="1"/>
</dbReference>
<dbReference type="PANTHER" id="PTHR47783">
    <property type="entry name" value="ZN(II)2CYS6 TRANSCRIPTION FACTOR (EUROFUNG)-RELATED"/>
    <property type="match status" value="1"/>
</dbReference>
<evidence type="ECO:0000256" key="2">
    <source>
        <dbReference type="ARBA" id="ARBA00023125"/>
    </source>
</evidence>
<organism evidence="7">
    <name type="scientific">Trichophyton rubrum CBS 288.86</name>
    <dbReference type="NCBI Taxonomy" id="1215330"/>
    <lineage>
        <taxon>Eukaryota</taxon>
        <taxon>Fungi</taxon>
        <taxon>Dikarya</taxon>
        <taxon>Ascomycota</taxon>
        <taxon>Pezizomycotina</taxon>
        <taxon>Eurotiomycetes</taxon>
        <taxon>Eurotiomycetidae</taxon>
        <taxon>Onygenales</taxon>
        <taxon>Arthrodermataceae</taxon>
        <taxon>Trichophyton</taxon>
    </lineage>
</organism>
<dbReference type="HOGENOM" id="CLU_1282972_0_0_1"/>
<dbReference type="PANTHER" id="PTHR47783:SF1">
    <property type="entry name" value="ZN(II)2CYS6 TRANSCRIPTION FACTOR (EUROFUNG)"/>
    <property type="match status" value="1"/>
</dbReference>
<keyword evidence="1" id="KW-0805">Transcription regulation</keyword>
<dbReference type="InterPro" id="IPR001138">
    <property type="entry name" value="Zn2Cys6_DnaBD"/>
</dbReference>
<dbReference type="CDD" id="cd00067">
    <property type="entry name" value="GAL4"/>
    <property type="match status" value="1"/>
</dbReference>
<dbReference type="GO" id="GO:0003677">
    <property type="term" value="F:DNA binding"/>
    <property type="evidence" value="ECO:0007669"/>
    <property type="project" value="UniProtKB-KW"/>
</dbReference>
<accession>A0A022WCS0</accession>
<keyword evidence="3" id="KW-0804">Transcription</keyword>
<evidence type="ECO:0000259" key="6">
    <source>
        <dbReference type="PROSITE" id="PS50048"/>
    </source>
</evidence>
<dbReference type="InterPro" id="IPR036864">
    <property type="entry name" value="Zn2-C6_fun-type_DNA-bd_sf"/>
</dbReference>
<evidence type="ECO:0000313" key="7">
    <source>
        <dbReference type="EMBL" id="EZF56137.1"/>
    </source>
</evidence>
<evidence type="ECO:0000256" key="1">
    <source>
        <dbReference type="ARBA" id="ARBA00023015"/>
    </source>
</evidence>
<feature type="compositionally biased region" description="Basic and acidic residues" evidence="5">
    <location>
        <begin position="95"/>
        <end position="115"/>
    </location>
</feature>
<dbReference type="PROSITE" id="PS50048">
    <property type="entry name" value="ZN2_CY6_FUNGAL_2"/>
    <property type="match status" value="1"/>
</dbReference>
<protein>
    <recommendedName>
        <fullName evidence="6">Zn(2)-C6 fungal-type domain-containing protein</fullName>
    </recommendedName>
</protein>
<feature type="compositionally biased region" description="Low complexity" evidence="5">
    <location>
        <begin position="70"/>
        <end position="93"/>
    </location>
</feature>
<reference evidence="7" key="1">
    <citation type="submission" date="2014-02" db="EMBL/GenBank/DDBJ databases">
        <title>The Genome Sequence of Trichophyton rubrum (morphotype fischeri) CBS 288.86.</title>
        <authorList>
            <consortium name="The Broad Institute Genomics Platform"/>
            <person name="Cuomo C.A."/>
            <person name="White T.C."/>
            <person name="Graser Y."/>
            <person name="Martinez-Rossi N."/>
            <person name="Heitman J."/>
            <person name="Young S.K."/>
            <person name="Zeng Q."/>
            <person name="Gargeya S."/>
            <person name="Abouelleil A."/>
            <person name="Alvarado L."/>
            <person name="Chapman S.B."/>
            <person name="Gainer-Dewar J."/>
            <person name="Goldberg J."/>
            <person name="Griggs A."/>
            <person name="Gujja S."/>
            <person name="Hansen M."/>
            <person name="Howarth C."/>
            <person name="Imamovic A."/>
            <person name="Larimer J."/>
            <person name="Martinez D."/>
            <person name="Murphy C."/>
            <person name="Pearson M.D."/>
            <person name="Persinoti G."/>
            <person name="Poon T."/>
            <person name="Priest M."/>
            <person name="Roberts A.D."/>
            <person name="Saif S."/>
            <person name="Shea T.D."/>
            <person name="Sykes S.N."/>
            <person name="Wortman J."/>
            <person name="Nusbaum C."/>
            <person name="Birren B."/>
        </authorList>
    </citation>
    <scope>NUCLEOTIDE SEQUENCE [LARGE SCALE GENOMIC DNA]</scope>
    <source>
        <strain evidence="7">CBS 288.86</strain>
    </source>
</reference>
<dbReference type="EMBL" id="KK207727">
    <property type="protein sequence ID" value="EZF56137.1"/>
    <property type="molecule type" value="Genomic_DNA"/>
</dbReference>
<dbReference type="GO" id="GO:0008270">
    <property type="term" value="F:zinc ion binding"/>
    <property type="evidence" value="ECO:0007669"/>
    <property type="project" value="InterPro"/>
</dbReference>
<evidence type="ECO:0000256" key="3">
    <source>
        <dbReference type="ARBA" id="ARBA00023163"/>
    </source>
</evidence>
<dbReference type="PROSITE" id="PS00463">
    <property type="entry name" value="ZN2_CY6_FUNGAL_1"/>
    <property type="match status" value="1"/>
</dbReference>
<keyword evidence="4" id="KW-0539">Nucleus</keyword>
<dbReference type="SMART" id="SM00066">
    <property type="entry name" value="GAL4"/>
    <property type="match status" value="1"/>
</dbReference>